<dbReference type="AlphaFoldDB" id="A0A9J5Y6A0"/>
<evidence type="ECO:0000313" key="1">
    <source>
        <dbReference type="EMBL" id="KAG5595128.1"/>
    </source>
</evidence>
<reference evidence="1 2" key="1">
    <citation type="submission" date="2020-09" db="EMBL/GenBank/DDBJ databases">
        <title>De no assembly of potato wild relative species, Solanum commersonii.</title>
        <authorList>
            <person name="Cho K."/>
        </authorList>
    </citation>
    <scope>NUCLEOTIDE SEQUENCE [LARGE SCALE GENOMIC DNA]</scope>
    <source>
        <strain evidence="1">LZ3.2</strain>
        <tissue evidence="1">Leaf</tissue>
    </source>
</reference>
<evidence type="ECO:0000313" key="2">
    <source>
        <dbReference type="Proteomes" id="UP000824120"/>
    </source>
</evidence>
<dbReference type="EMBL" id="JACXVP010000007">
    <property type="protein sequence ID" value="KAG5595128.1"/>
    <property type="molecule type" value="Genomic_DNA"/>
</dbReference>
<accession>A0A9J5Y6A0</accession>
<organism evidence="1 2">
    <name type="scientific">Solanum commersonii</name>
    <name type="common">Commerson's wild potato</name>
    <name type="synonym">Commerson's nightshade</name>
    <dbReference type="NCBI Taxonomy" id="4109"/>
    <lineage>
        <taxon>Eukaryota</taxon>
        <taxon>Viridiplantae</taxon>
        <taxon>Streptophyta</taxon>
        <taxon>Embryophyta</taxon>
        <taxon>Tracheophyta</taxon>
        <taxon>Spermatophyta</taxon>
        <taxon>Magnoliopsida</taxon>
        <taxon>eudicotyledons</taxon>
        <taxon>Gunneridae</taxon>
        <taxon>Pentapetalae</taxon>
        <taxon>asterids</taxon>
        <taxon>lamiids</taxon>
        <taxon>Solanales</taxon>
        <taxon>Solanaceae</taxon>
        <taxon>Solanoideae</taxon>
        <taxon>Solaneae</taxon>
        <taxon>Solanum</taxon>
    </lineage>
</organism>
<name>A0A9J5Y6A0_SOLCO</name>
<sequence length="90" mass="10589">MWIAMRYWVGSMNKLLSHRRSTRKGNLYSSYAKLLTYLCGLQRGIGLEGNLYSSNAKLLTDNVWIAIRYWAGSMNKLLSHRRSTRKEIRY</sequence>
<keyword evidence="2" id="KW-1185">Reference proteome</keyword>
<protein>
    <submittedName>
        <fullName evidence="1">Uncharacterized protein</fullName>
    </submittedName>
</protein>
<comment type="caution">
    <text evidence="1">The sequence shown here is derived from an EMBL/GenBank/DDBJ whole genome shotgun (WGS) entry which is preliminary data.</text>
</comment>
<dbReference type="Proteomes" id="UP000824120">
    <property type="component" value="Chromosome 7"/>
</dbReference>
<gene>
    <name evidence="1" type="ORF">H5410_036360</name>
</gene>
<proteinExistence type="predicted"/>